<dbReference type="SUPFAM" id="SSF54631">
    <property type="entry name" value="CBS-domain pair"/>
    <property type="match status" value="2"/>
</dbReference>
<gene>
    <name evidence="5" type="ordered locus">Mthe_0304</name>
</gene>
<evidence type="ECO:0000313" key="5">
    <source>
        <dbReference type="EMBL" id="ABK14099.1"/>
    </source>
</evidence>
<organism evidence="5 6">
    <name type="scientific">Methanothrix thermoacetophila (strain DSM 6194 / JCM 14653 / NBRC 101360 / PT)</name>
    <name type="common">Methanosaeta thermophila</name>
    <dbReference type="NCBI Taxonomy" id="349307"/>
    <lineage>
        <taxon>Archaea</taxon>
        <taxon>Methanobacteriati</taxon>
        <taxon>Methanobacteriota</taxon>
        <taxon>Stenosarchaea group</taxon>
        <taxon>Methanomicrobia</taxon>
        <taxon>Methanotrichales</taxon>
        <taxon>Methanotrichaceae</taxon>
        <taxon>Methanothrix</taxon>
    </lineage>
</organism>
<dbReference type="InterPro" id="IPR046342">
    <property type="entry name" value="CBS_dom_sf"/>
</dbReference>
<dbReference type="PANTHER" id="PTHR43080">
    <property type="entry name" value="CBS DOMAIN-CONTAINING PROTEIN CBSX3, MITOCHONDRIAL"/>
    <property type="match status" value="1"/>
</dbReference>
<keyword evidence="2" id="KW-0028">Amino-acid biosynthesis</keyword>
<dbReference type="GeneID" id="4462816"/>
<sequence length="261" mass="29432">MIVADIMSRDPLYVEKTDFATRARQLIRDNHVRGLPVIDPEGRVIGIVTNQDMLRITSTRSNVTVAGFTVSVPLITEEMDMMDAARLMFQEKVTLLPVVDSPSSRMLRGVVSLLDIFKHLDLSRVPDKPVDAIMSRDVITARPDDPISKVWDRMLEEDITGLPVVNESGRPIGIITRFDILKRGWARLGKEDMYRSKDTAKIRVEKLMSTPLYSIKRDAPLRQAVEVMLKHDIGRISVVENDVLVGIVDRYDLIKAVLGDV</sequence>
<keyword evidence="2" id="KW-0486">Methionine biosynthesis</keyword>
<evidence type="ECO:0000256" key="3">
    <source>
        <dbReference type="PROSITE-ProRule" id="PRU00703"/>
    </source>
</evidence>
<feature type="domain" description="CBS" evidence="4">
    <location>
        <begin position="68"/>
        <end position="128"/>
    </location>
</feature>
<evidence type="ECO:0000256" key="2">
    <source>
        <dbReference type="ARBA" id="ARBA00023167"/>
    </source>
</evidence>
<dbReference type="SMART" id="SM00116">
    <property type="entry name" value="CBS"/>
    <property type="match status" value="4"/>
</dbReference>
<dbReference type="HOGENOM" id="CLU_076812_4_0_2"/>
<feature type="domain" description="CBS" evidence="4">
    <location>
        <begin position="208"/>
        <end position="261"/>
    </location>
</feature>
<accession>A0B5X5</accession>
<keyword evidence="1 3" id="KW-0129">CBS domain</keyword>
<feature type="domain" description="CBS" evidence="4">
    <location>
        <begin position="7"/>
        <end position="65"/>
    </location>
</feature>
<dbReference type="InterPro" id="IPR000644">
    <property type="entry name" value="CBS_dom"/>
</dbReference>
<dbReference type="PANTHER" id="PTHR43080:SF2">
    <property type="entry name" value="CBS DOMAIN-CONTAINING PROTEIN"/>
    <property type="match status" value="1"/>
</dbReference>
<evidence type="ECO:0000259" key="4">
    <source>
        <dbReference type="PROSITE" id="PS51371"/>
    </source>
</evidence>
<protein>
    <submittedName>
        <fullName evidence="5">Putative signal transduction protein with CBS domains</fullName>
    </submittedName>
</protein>
<dbReference type="InterPro" id="IPR051257">
    <property type="entry name" value="Diverse_CBS-Domain"/>
</dbReference>
<dbReference type="EMBL" id="CP000477">
    <property type="protein sequence ID" value="ABK14099.1"/>
    <property type="molecule type" value="Genomic_DNA"/>
</dbReference>
<reference evidence="5 6" key="1">
    <citation type="submission" date="2006-10" db="EMBL/GenBank/DDBJ databases">
        <title>Complete sequence of Methanosaeta thermophila PT.</title>
        <authorList>
            <consortium name="US DOE Joint Genome Institute"/>
            <person name="Copeland A."/>
            <person name="Lucas S."/>
            <person name="Lapidus A."/>
            <person name="Barry K."/>
            <person name="Detter J.C."/>
            <person name="Glavina del Rio T."/>
            <person name="Hammon N."/>
            <person name="Israni S."/>
            <person name="Pitluck S."/>
            <person name="Chain P."/>
            <person name="Malfatti S."/>
            <person name="Shin M."/>
            <person name="Vergez L."/>
            <person name="Schmutz J."/>
            <person name="Larimer F."/>
            <person name="Land M."/>
            <person name="Hauser L."/>
            <person name="Kyrpides N."/>
            <person name="Kim E."/>
            <person name="Smith K.S."/>
            <person name="Ingram-Smith C."/>
            <person name="Richardson P."/>
        </authorList>
    </citation>
    <scope>NUCLEOTIDE SEQUENCE [LARGE SCALE GENOMIC DNA]</scope>
    <source>
        <strain evidence="6">DSM 6194 / JCM 14653 / NBRC 101360 / PT</strain>
    </source>
</reference>
<dbReference type="OrthoDB" id="8919at2157"/>
<dbReference type="Pfam" id="PF00571">
    <property type="entry name" value="CBS"/>
    <property type="match status" value="4"/>
</dbReference>
<keyword evidence="6" id="KW-1185">Reference proteome</keyword>
<dbReference type="KEGG" id="mtp:Mthe_0304"/>
<evidence type="ECO:0000313" key="6">
    <source>
        <dbReference type="Proteomes" id="UP000000674"/>
    </source>
</evidence>
<evidence type="ECO:0000256" key="1">
    <source>
        <dbReference type="ARBA" id="ARBA00023122"/>
    </source>
</evidence>
<dbReference type="Proteomes" id="UP000000674">
    <property type="component" value="Chromosome"/>
</dbReference>
<dbReference type="Gene3D" id="3.10.580.10">
    <property type="entry name" value="CBS-domain"/>
    <property type="match status" value="3"/>
</dbReference>
<dbReference type="STRING" id="349307.Mthe_0304"/>
<proteinExistence type="predicted"/>
<feature type="domain" description="CBS" evidence="4">
    <location>
        <begin position="134"/>
        <end position="191"/>
    </location>
</feature>
<dbReference type="PROSITE" id="PS51371">
    <property type="entry name" value="CBS"/>
    <property type="match status" value="4"/>
</dbReference>
<dbReference type="RefSeq" id="WP_011695498.1">
    <property type="nucleotide sequence ID" value="NC_008553.1"/>
</dbReference>
<dbReference type="AlphaFoldDB" id="A0B5X5"/>
<dbReference type="GO" id="GO:0009086">
    <property type="term" value="P:methionine biosynthetic process"/>
    <property type="evidence" value="ECO:0007669"/>
    <property type="project" value="UniProtKB-KW"/>
</dbReference>
<name>A0B5X5_METTP</name>